<name>A0A1X6WL76_9ENTE</name>
<sequence>MKKNERLIAELFFINQKKTFNLNDLVIEFAISRRTAIRDIESLEELGAPITVDKGRYGGYHVLKNNSLPPLYFNQNEWYSLFLTLQLFKNLNDTPFDQSYSELKNKLLSVVPDKDRLVSDDLDQLVVIDQFQLPEPCPLLNSIFQVILEKQVIFFDYTRYKKEERHVQPLQLILNYGEWYLLSWDMDKKDFRKFRCDAIEEIRYSNQSCLNETTQHLLEKYQHQIKTIPFKAMIENDSIKLFKNRKYPQVNLITENNQTFLVGTFNPDEVTFLMNYLLSFGNAITILSPSFLITDFSQFLKKIQSKYGN</sequence>
<feature type="domain" description="Helix-turn-helix type 11" evidence="1">
    <location>
        <begin position="12"/>
        <end position="60"/>
    </location>
</feature>
<dbReference type="PROSITE" id="PS52050">
    <property type="entry name" value="WYL"/>
    <property type="match status" value="1"/>
</dbReference>
<dbReference type="RefSeq" id="WP_086950714.1">
    <property type="nucleotide sequence ID" value="NZ_FWFD01000007.1"/>
</dbReference>
<evidence type="ECO:0000313" key="3">
    <source>
        <dbReference type="EMBL" id="SLM85074.1"/>
    </source>
</evidence>
<dbReference type="Pfam" id="PF08279">
    <property type="entry name" value="HTH_11"/>
    <property type="match status" value="1"/>
</dbReference>
<evidence type="ECO:0000313" key="4">
    <source>
        <dbReference type="Proteomes" id="UP000195918"/>
    </source>
</evidence>
<dbReference type="EMBL" id="FWFD01000007">
    <property type="protein sequence ID" value="SLM85074.1"/>
    <property type="molecule type" value="Genomic_DNA"/>
</dbReference>
<dbReference type="AlphaFoldDB" id="A0A1X6WL76"/>
<dbReference type="InterPro" id="IPR036388">
    <property type="entry name" value="WH-like_DNA-bd_sf"/>
</dbReference>
<keyword evidence="4" id="KW-1185">Reference proteome</keyword>
<dbReference type="InterPro" id="IPR036390">
    <property type="entry name" value="WH_DNA-bd_sf"/>
</dbReference>
<evidence type="ECO:0000259" key="1">
    <source>
        <dbReference type="Pfam" id="PF08279"/>
    </source>
</evidence>
<feature type="domain" description="WYL" evidence="2">
    <location>
        <begin position="139"/>
        <end position="203"/>
    </location>
</feature>
<evidence type="ECO:0000259" key="2">
    <source>
        <dbReference type="Pfam" id="PF13280"/>
    </source>
</evidence>
<dbReference type="Gene3D" id="1.10.10.10">
    <property type="entry name" value="Winged helix-like DNA-binding domain superfamily/Winged helix DNA-binding domain"/>
    <property type="match status" value="1"/>
</dbReference>
<dbReference type="InterPro" id="IPR026881">
    <property type="entry name" value="WYL_dom"/>
</dbReference>
<dbReference type="InterPro" id="IPR013196">
    <property type="entry name" value="HTH_11"/>
</dbReference>
<organism evidence="3 4">
    <name type="scientific">Vagococcus fluvialis bH819</name>
    <dbReference type="NCBI Taxonomy" id="1255619"/>
    <lineage>
        <taxon>Bacteria</taxon>
        <taxon>Bacillati</taxon>
        <taxon>Bacillota</taxon>
        <taxon>Bacilli</taxon>
        <taxon>Lactobacillales</taxon>
        <taxon>Enterococcaceae</taxon>
        <taxon>Vagococcus</taxon>
    </lineage>
</organism>
<dbReference type="Proteomes" id="UP000195918">
    <property type="component" value="Unassembled WGS sequence"/>
</dbReference>
<dbReference type="SUPFAM" id="SSF46785">
    <property type="entry name" value="Winged helix' DNA-binding domain"/>
    <property type="match status" value="1"/>
</dbReference>
<protein>
    <submittedName>
        <fullName evidence="3">Transcriptional regulator, DeoR family</fullName>
    </submittedName>
</protein>
<dbReference type="PANTHER" id="PTHR34580:SF9">
    <property type="entry name" value="SLL5097 PROTEIN"/>
    <property type="match status" value="1"/>
</dbReference>
<reference evidence="4" key="1">
    <citation type="submission" date="2017-02" db="EMBL/GenBank/DDBJ databases">
        <authorList>
            <person name="Dridi B."/>
        </authorList>
    </citation>
    <scope>NUCLEOTIDE SEQUENCE [LARGE SCALE GENOMIC DNA]</scope>
    <source>
        <strain evidence="4">bH819</strain>
    </source>
</reference>
<dbReference type="Pfam" id="PF13280">
    <property type="entry name" value="WYL"/>
    <property type="match status" value="1"/>
</dbReference>
<dbReference type="InterPro" id="IPR051534">
    <property type="entry name" value="CBASS_pafABC_assoc_protein"/>
</dbReference>
<dbReference type="OrthoDB" id="9815009at2"/>
<gene>
    <name evidence="3" type="ORF">FM121_03185</name>
</gene>
<proteinExistence type="predicted"/>
<accession>A0A1X6WL76</accession>
<dbReference type="PANTHER" id="PTHR34580">
    <property type="match status" value="1"/>
</dbReference>